<gene>
    <name evidence="2" type="ORF">AXF13_15000</name>
</gene>
<feature type="transmembrane region" description="Helical" evidence="1">
    <location>
        <begin position="102"/>
        <end position="121"/>
    </location>
</feature>
<dbReference type="EMBL" id="CP014229">
    <property type="protein sequence ID" value="AMD91330.1"/>
    <property type="molecule type" value="Genomic_DNA"/>
</dbReference>
<dbReference type="GO" id="GO:0003743">
    <property type="term" value="F:translation initiation factor activity"/>
    <property type="evidence" value="ECO:0007669"/>
    <property type="project" value="UniProtKB-KW"/>
</dbReference>
<feature type="transmembrane region" description="Helical" evidence="1">
    <location>
        <begin position="321"/>
        <end position="341"/>
    </location>
</feature>
<keyword evidence="1" id="KW-0812">Transmembrane</keyword>
<keyword evidence="1" id="KW-0472">Membrane</keyword>
<sequence>MLQTFAPASAQGGPARRYRLWDLLALALAACYAWAALQGVLSISVGGAQLDSDLATYAQGMAGADHPELFVLDPVLRAVTPANSIWNLERFTARLLTPGNDYVVGLFRAGALAIFIFYAGWYLLGRWLFGSPGLAFLLALLAGVTVWVEWGTFWGIAQSDPVPRVFFAALWPFLLLGALAAQERPLLRPPAMLAAGLCMWVHGISALNTGAMFFLAFALHRPQGQSLVAHLVNCVFCLVLYFIPVLAFLWPSLTQTHAFSAADMAVFQELFNLRWQEDYGRLGERLAHLVSFSSPMLPLLCGGFAAWLIVRRRGRMRARRLAAMCPAFVLALVLVVLFSWAESRLAPEFGRLPLGHELVRGLRFLVPLSWLMIVAALACFRPRLSRAGRLLLAGGVTSAVLLLSQDRQYMAAQYAVSQATGLPLPLLDDAREAMRGAAAYREALDRQARLVPPGVPVFSDSDAMAVRYLAQRPLVHSFKDGYIFFYNKDVQGSRTWLRYNALMQRGPTGYIDAWLASGVPWLLSGRPRDKALLEPYGDVLWENGGWLIARRRGG</sequence>
<evidence type="ECO:0000313" key="2">
    <source>
        <dbReference type="EMBL" id="AMD91330.1"/>
    </source>
</evidence>
<feature type="transmembrane region" description="Helical" evidence="1">
    <location>
        <begin position="127"/>
        <end position="150"/>
    </location>
</feature>
<keyword evidence="2" id="KW-0648">Protein biosynthesis</keyword>
<evidence type="ECO:0000256" key="1">
    <source>
        <dbReference type="SAM" id="Phobius"/>
    </source>
</evidence>
<reference evidence="3" key="1">
    <citation type="submission" date="2016-02" db="EMBL/GenBank/DDBJ databases">
        <authorList>
            <person name="Holder M.E."/>
            <person name="Ajami N.J."/>
            <person name="Petrosino J.F."/>
        </authorList>
    </citation>
    <scope>NUCLEOTIDE SEQUENCE [LARGE SCALE GENOMIC DNA]</scope>
    <source>
        <strain evidence="3">CCUG 45958</strain>
    </source>
</reference>
<proteinExistence type="predicted"/>
<dbReference type="RefSeq" id="WP_062254440.1">
    <property type="nucleotide sequence ID" value="NZ_CP014229.1"/>
</dbReference>
<feature type="transmembrane region" description="Helical" evidence="1">
    <location>
        <begin position="361"/>
        <end position="380"/>
    </location>
</feature>
<dbReference type="STRING" id="44742.AXF13_15000"/>
<evidence type="ECO:0000313" key="3">
    <source>
        <dbReference type="Proteomes" id="UP000069241"/>
    </source>
</evidence>
<feature type="transmembrane region" description="Helical" evidence="1">
    <location>
        <begin position="193"/>
        <end position="219"/>
    </location>
</feature>
<keyword evidence="2" id="KW-0396">Initiation factor</keyword>
<dbReference type="Proteomes" id="UP000069241">
    <property type="component" value="Chromosome"/>
</dbReference>
<feature type="transmembrane region" description="Helical" evidence="1">
    <location>
        <begin position="286"/>
        <end position="309"/>
    </location>
</feature>
<protein>
    <submittedName>
        <fullName evidence="2">Translation initiation factor 2</fullName>
    </submittedName>
</protein>
<keyword evidence="1" id="KW-1133">Transmembrane helix</keyword>
<feature type="transmembrane region" description="Helical" evidence="1">
    <location>
        <begin position="231"/>
        <end position="250"/>
    </location>
</feature>
<accession>A0A0X8JM80</accession>
<feature type="transmembrane region" description="Helical" evidence="1">
    <location>
        <begin position="20"/>
        <end position="37"/>
    </location>
</feature>
<name>A0A0X8JM80_9BACT</name>
<dbReference type="KEGG" id="dfi:AXF13_15000"/>
<dbReference type="AlphaFoldDB" id="A0A0X8JM80"/>
<organism evidence="2 3">
    <name type="scientific">Desulfovibrio fairfieldensis</name>
    <dbReference type="NCBI Taxonomy" id="44742"/>
    <lineage>
        <taxon>Bacteria</taxon>
        <taxon>Pseudomonadati</taxon>
        <taxon>Thermodesulfobacteriota</taxon>
        <taxon>Desulfovibrionia</taxon>
        <taxon>Desulfovibrionales</taxon>
        <taxon>Desulfovibrionaceae</taxon>
        <taxon>Desulfovibrio</taxon>
    </lineage>
</organism>
<feature type="transmembrane region" description="Helical" evidence="1">
    <location>
        <begin position="162"/>
        <end position="181"/>
    </location>
</feature>
<keyword evidence="3" id="KW-1185">Reference proteome</keyword>